<comment type="similarity">
    <text evidence="1">Belongs to the tpcK family.</text>
</comment>
<dbReference type="GO" id="GO:0016491">
    <property type="term" value="F:oxidoreductase activity"/>
    <property type="evidence" value="ECO:0007669"/>
    <property type="project" value="InterPro"/>
</dbReference>
<comment type="caution">
    <text evidence="3">The sequence shown here is derived from an EMBL/GenBank/DDBJ whole genome shotgun (WGS) entry which is preliminary data.</text>
</comment>
<dbReference type="Pfam" id="PF07110">
    <property type="entry name" value="EthD"/>
    <property type="match status" value="1"/>
</dbReference>
<name>A0A1V6U3S1_9EURO</name>
<organism evidence="3 4">
    <name type="scientific">Penicillium flavigenum</name>
    <dbReference type="NCBI Taxonomy" id="254877"/>
    <lineage>
        <taxon>Eukaryota</taxon>
        <taxon>Fungi</taxon>
        <taxon>Dikarya</taxon>
        <taxon>Ascomycota</taxon>
        <taxon>Pezizomycotina</taxon>
        <taxon>Eurotiomycetes</taxon>
        <taxon>Eurotiomycetidae</taxon>
        <taxon>Eurotiales</taxon>
        <taxon>Aspergillaceae</taxon>
        <taxon>Penicillium</taxon>
    </lineage>
</organism>
<evidence type="ECO:0000256" key="1">
    <source>
        <dbReference type="ARBA" id="ARBA00005986"/>
    </source>
</evidence>
<dbReference type="EMBL" id="MLQL01000001">
    <property type="protein sequence ID" value="OQE32910.1"/>
    <property type="molecule type" value="Genomic_DNA"/>
</dbReference>
<dbReference type="SUPFAM" id="SSF54909">
    <property type="entry name" value="Dimeric alpha+beta barrel"/>
    <property type="match status" value="1"/>
</dbReference>
<dbReference type="InterPro" id="IPR011008">
    <property type="entry name" value="Dimeric_a/b-barrel"/>
</dbReference>
<evidence type="ECO:0000313" key="4">
    <source>
        <dbReference type="Proteomes" id="UP000191342"/>
    </source>
</evidence>
<proteinExistence type="inferred from homology"/>
<feature type="domain" description="EthD" evidence="2">
    <location>
        <begin position="12"/>
        <end position="107"/>
    </location>
</feature>
<gene>
    <name evidence="3" type="ORF">PENFLA_c001G00976</name>
</gene>
<sequence>MVYRVMVFAPRKTTITHEEFKTRYEQHMRMIVDICGDAAPLSHTRSYLQHDARSNPMLLAGSVDEMYDAVVTMSFQDEAAWGRFCCALDTPEAKAMIEADEAGFWDRERMKVMVIEDVRELEVEVESSLVD</sequence>
<evidence type="ECO:0000259" key="2">
    <source>
        <dbReference type="Pfam" id="PF07110"/>
    </source>
</evidence>
<keyword evidence="4" id="KW-1185">Reference proteome</keyword>
<dbReference type="InterPro" id="IPR009799">
    <property type="entry name" value="EthD_dom"/>
</dbReference>
<dbReference type="Proteomes" id="UP000191342">
    <property type="component" value="Unassembled WGS sequence"/>
</dbReference>
<accession>A0A1V6U3S1</accession>
<evidence type="ECO:0000313" key="3">
    <source>
        <dbReference type="EMBL" id="OQE32910.1"/>
    </source>
</evidence>
<dbReference type="Gene3D" id="3.30.70.100">
    <property type="match status" value="1"/>
</dbReference>
<dbReference type="AlphaFoldDB" id="A0A1V6U3S1"/>
<reference evidence="4" key="1">
    <citation type="journal article" date="2017" name="Nat. Microbiol.">
        <title>Global analysis of biosynthetic gene clusters reveals vast potential of secondary metabolite production in Penicillium species.</title>
        <authorList>
            <person name="Nielsen J.C."/>
            <person name="Grijseels S."/>
            <person name="Prigent S."/>
            <person name="Ji B."/>
            <person name="Dainat J."/>
            <person name="Nielsen K.F."/>
            <person name="Frisvad J.C."/>
            <person name="Workman M."/>
            <person name="Nielsen J."/>
        </authorList>
    </citation>
    <scope>NUCLEOTIDE SEQUENCE [LARGE SCALE GENOMIC DNA]</scope>
    <source>
        <strain evidence="4">IBT 14082</strain>
    </source>
</reference>
<protein>
    <recommendedName>
        <fullName evidence="2">EthD domain-containing protein</fullName>
    </recommendedName>
</protein>
<dbReference type="OrthoDB" id="2519291at2759"/>